<reference evidence="2" key="2">
    <citation type="journal article" date="2020" name="Microorganisms">
        <title>Osmotic Adaptation and Compatible Solute Biosynthesis of Phototrophic Bacteria as Revealed from Genome Analyses.</title>
        <authorList>
            <person name="Imhoff J.F."/>
            <person name="Rahn T."/>
            <person name="Kunzel S."/>
            <person name="Keller A."/>
            <person name="Neulinger S.C."/>
        </authorList>
    </citation>
    <scope>NUCLEOTIDE SEQUENCE</scope>
    <source>
        <strain evidence="2">LMG 28126</strain>
    </source>
</reference>
<sequence length="178" mass="19616">MIWELVGTLTVAAAIAGMAHMIVRAARGRLPGWLVPASAGVGMLLFVIYLEYSWAGRVIDQLPPEATVASRNATTAWFRPWTFVVPLTNRMTVIDHRFDRTNPEQPGLVITSLVLMGRWDPARPIPVVFDCTSGRRADLRDSVRFAEDGTLEGATWWTLPPDDALLRAVCEGRSTAQG</sequence>
<reference evidence="2" key="1">
    <citation type="submission" date="2017-05" db="EMBL/GenBank/DDBJ databases">
        <authorList>
            <person name="Imhoff J.F."/>
            <person name="Rahn T."/>
            <person name="Kuenzel S."/>
            <person name="Neulinger S.C."/>
        </authorList>
    </citation>
    <scope>NUCLEOTIDE SEQUENCE</scope>
    <source>
        <strain evidence="2">LMG 28126</strain>
    </source>
</reference>
<evidence type="ECO:0000313" key="2">
    <source>
        <dbReference type="EMBL" id="MBK5928260.1"/>
    </source>
</evidence>
<name>A0A934WII7_9RHOB</name>
<proteinExistence type="predicted"/>
<dbReference type="RefSeq" id="WP_201158009.1">
    <property type="nucleotide sequence ID" value="NZ_NHSD01000296.1"/>
</dbReference>
<comment type="caution">
    <text evidence="2">The sequence shown here is derived from an EMBL/GenBank/DDBJ whole genome shotgun (WGS) entry which is preliminary data.</text>
</comment>
<gene>
    <name evidence="2" type="ORF">CCR87_13105</name>
</gene>
<feature type="transmembrane region" description="Helical" evidence="1">
    <location>
        <begin position="35"/>
        <end position="52"/>
    </location>
</feature>
<accession>A0A934WII7</accession>
<dbReference type="Proteomes" id="UP000706333">
    <property type="component" value="Unassembled WGS sequence"/>
</dbReference>
<dbReference type="EMBL" id="NHSD01000296">
    <property type="protein sequence ID" value="MBK5928260.1"/>
    <property type="molecule type" value="Genomic_DNA"/>
</dbReference>
<evidence type="ECO:0000313" key="3">
    <source>
        <dbReference type="Proteomes" id="UP000706333"/>
    </source>
</evidence>
<keyword evidence="1" id="KW-0812">Transmembrane</keyword>
<evidence type="ECO:0000256" key="1">
    <source>
        <dbReference type="SAM" id="Phobius"/>
    </source>
</evidence>
<organism evidence="2 3">
    <name type="scientific">Rhodobaculum claviforme</name>
    <dbReference type="NCBI Taxonomy" id="1549854"/>
    <lineage>
        <taxon>Bacteria</taxon>
        <taxon>Pseudomonadati</taxon>
        <taxon>Pseudomonadota</taxon>
        <taxon>Alphaproteobacteria</taxon>
        <taxon>Rhodobacterales</taxon>
        <taxon>Paracoccaceae</taxon>
        <taxon>Rhodobaculum</taxon>
    </lineage>
</organism>
<keyword evidence="1" id="KW-0472">Membrane</keyword>
<keyword evidence="3" id="KW-1185">Reference proteome</keyword>
<dbReference type="AlphaFoldDB" id="A0A934WII7"/>
<keyword evidence="1" id="KW-1133">Transmembrane helix</keyword>
<protein>
    <submittedName>
        <fullName evidence="2">Uncharacterized protein</fullName>
    </submittedName>
</protein>